<keyword evidence="4" id="KW-1185">Reference proteome</keyword>
<dbReference type="GO" id="GO:0033922">
    <property type="term" value="F:peptidoglycan beta-N-acetylmuramidase activity"/>
    <property type="evidence" value="ECO:0007669"/>
    <property type="project" value="InterPro"/>
</dbReference>
<sequence>MLIWLALSLRVPGRPPCLHQKTRQKKVTDLGLASHNPTKPQAFSWSLKRNMKLPPSSQRGSTCATRSYPTPKVTLPVDRLAELWPRRFRGARIGALLHAASIDSRLHPTLDTLEAGNGRLWSLTALFGPQHGLYGHTQENMIEWQDFVHPRLGIPVYSLYGATRKPTPSMLQDLDILLVDLQEIGVRYYTYLWTLYLCMEACQEAQIPVVVCDRPNPLGGVVVEGPILQEAYRSFVGLHPLPIRHGKTIGELSVLFRVEAFPECRLVVLPMSGWKRTYWFEDTGIPWVPPSPNIPWPQTALVYTGMALLEATNISEGRGTTRPFEFFGSPWIDPHDLCQALNAKKLPGVYFREAYFEPAFHKYAGKLCGGAQLHVLDRHSFKSFDTGIEVINTIRQLYPEQFQWRLPAYEYEYQKLPIEILLGGPKEAFFGPDPV</sequence>
<feature type="domain" description="Peptidoglycan beta-N-acetylmuramidase NamZ C-terminal" evidence="2">
    <location>
        <begin position="301"/>
        <end position="425"/>
    </location>
</feature>
<dbReference type="PANTHER" id="PTHR42915">
    <property type="entry name" value="HYPOTHETICAL 460 KDA PROTEIN IN FEUA-SIGW INTERGENIC REGION [PRECURSOR]"/>
    <property type="match status" value="1"/>
</dbReference>
<dbReference type="Gene3D" id="3.40.50.12170">
    <property type="entry name" value="Uncharacterised protein PF07075, DUF1343"/>
    <property type="match status" value="1"/>
</dbReference>
<evidence type="ECO:0000259" key="2">
    <source>
        <dbReference type="Pfam" id="PF20732"/>
    </source>
</evidence>
<dbReference type="InterPro" id="IPR008302">
    <property type="entry name" value="NamZ"/>
</dbReference>
<dbReference type="Pfam" id="PF20732">
    <property type="entry name" value="NamZ_C"/>
    <property type="match status" value="1"/>
</dbReference>
<organism evidence="3 4">
    <name type="scientific">Candidatus Methylacidithermus pantelleriae</name>
    <dbReference type="NCBI Taxonomy" id="2744239"/>
    <lineage>
        <taxon>Bacteria</taxon>
        <taxon>Pseudomonadati</taxon>
        <taxon>Verrucomicrobiota</taxon>
        <taxon>Methylacidiphilae</taxon>
        <taxon>Methylacidiphilales</taxon>
        <taxon>Methylacidiphilaceae</taxon>
        <taxon>Candidatus Methylacidithermus</taxon>
    </lineage>
</organism>
<evidence type="ECO:0000313" key="3">
    <source>
        <dbReference type="EMBL" id="CAF0697811.1"/>
    </source>
</evidence>
<dbReference type="InterPro" id="IPR048502">
    <property type="entry name" value="NamZ_N"/>
</dbReference>
<dbReference type="InterPro" id="IPR048503">
    <property type="entry name" value="NamZ_C"/>
</dbReference>
<accession>A0A8J2BJN2</accession>
<reference evidence="3" key="1">
    <citation type="submission" date="2021-02" db="EMBL/GenBank/DDBJ databases">
        <authorList>
            <person name="Cremers G."/>
            <person name="Picone N."/>
        </authorList>
    </citation>
    <scope>NUCLEOTIDE SEQUENCE</scope>
    <source>
        <strain evidence="3">PQ17</strain>
    </source>
</reference>
<dbReference type="PANTHER" id="PTHR42915:SF1">
    <property type="entry name" value="PEPTIDOGLYCAN BETA-N-ACETYLMURAMIDASE NAMZ"/>
    <property type="match status" value="1"/>
</dbReference>
<name>A0A8J2BJN2_9BACT</name>
<evidence type="ECO:0000313" key="4">
    <source>
        <dbReference type="Proteomes" id="UP000663859"/>
    </source>
</evidence>
<proteinExistence type="predicted"/>
<dbReference type="Proteomes" id="UP000663859">
    <property type="component" value="Unassembled WGS sequence"/>
</dbReference>
<dbReference type="EMBL" id="CAJNOB010000016">
    <property type="protein sequence ID" value="CAF0697811.1"/>
    <property type="molecule type" value="Genomic_DNA"/>
</dbReference>
<dbReference type="Pfam" id="PF07075">
    <property type="entry name" value="NamZ_N"/>
    <property type="match status" value="1"/>
</dbReference>
<dbReference type="Gene3D" id="3.90.1150.140">
    <property type="match status" value="1"/>
</dbReference>
<protein>
    <submittedName>
        <fullName evidence="3">Alternate gene name: yzbB</fullName>
    </submittedName>
</protein>
<dbReference type="AlphaFoldDB" id="A0A8J2BJN2"/>
<evidence type="ECO:0000259" key="1">
    <source>
        <dbReference type="Pfam" id="PF07075"/>
    </source>
</evidence>
<gene>
    <name evidence="3" type="ORF">MPNT_230026</name>
</gene>
<dbReference type="PIRSF" id="PIRSF016719">
    <property type="entry name" value="UCP016719"/>
    <property type="match status" value="1"/>
</dbReference>
<feature type="domain" description="Peptidoglycan beta-N-acetylmuramidase NamZ N-terminal" evidence="1">
    <location>
        <begin position="93"/>
        <end position="295"/>
    </location>
</feature>
<comment type="caution">
    <text evidence="3">The sequence shown here is derived from an EMBL/GenBank/DDBJ whole genome shotgun (WGS) entry which is preliminary data.</text>
</comment>